<gene>
    <name evidence="1" type="ORF">R5R33_14040</name>
</gene>
<dbReference type="Proteomes" id="UP001302477">
    <property type="component" value="Chromosome"/>
</dbReference>
<name>A0AAU0MW04_9GAMM</name>
<dbReference type="AlphaFoldDB" id="A0AAU0MW04"/>
<keyword evidence="2" id="KW-1185">Reference proteome</keyword>
<dbReference type="RefSeq" id="WP_318953328.1">
    <property type="nucleotide sequence ID" value="NZ_CP137555.1"/>
</dbReference>
<proteinExistence type="predicted"/>
<accession>A0AAU0MW04</accession>
<reference evidence="1 2" key="1">
    <citation type="submission" date="2023-10" db="EMBL/GenBank/DDBJ databases">
        <title>Description of Microbulbifer bruguierae sp. nov., isolated from the sediments of mangrove plant Bruguiera sexangula and comparative genomic analyses of the genus Microbulbifer.</title>
        <authorList>
            <person name="Long M."/>
        </authorList>
    </citation>
    <scope>NUCLEOTIDE SEQUENCE [LARGE SCALE GENOMIC DNA]</scope>
    <source>
        <strain evidence="1 2">SPO729</strain>
    </source>
</reference>
<protein>
    <recommendedName>
        <fullName evidence="3">Transposase</fullName>
    </recommendedName>
</protein>
<dbReference type="EMBL" id="CP137555">
    <property type="protein sequence ID" value="WOX04852.1"/>
    <property type="molecule type" value="Genomic_DNA"/>
</dbReference>
<evidence type="ECO:0000313" key="1">
    <source>
        <dbReference type="EMBL" id="WOX04852.1"/>
    </source>
</evidence>
<sequence>MTRLPSLAAEQRALLKTHLLRGVHDHRSRDQVVALVEKCGQKGQACQWLMDESDQPPKFCR</sequence>
<evidence type="ECO:0008006" key="3">
    <source>
        <dbReference type="Google" id="ProtNLM"/>
    </source>
</evidence>
<dbReference type="KEGG" id="mpaf:R5R33_14040"/>
<organism evidence="1 2">
    <name type="scientific">Microbulbifer pacificus</name>
    <dbReference type="NCBI Taxonomy" id="407164"/>
    <lineage>
        <taxon>Bacteria</taxon>
        <taxon>Pseudomonadati</taxon>
        <taxon>Pseudomonadota</taxon>
        <taxon>Gammaproteobacteria</taxon>
        <taxon>Cellvibrionales</taxon>
        <taxon>Microbulbiferaceae</taxon>
        <taxon>Microbulbifer</taxon>
    </lineage>
</organism>
<evidence type="ECO:0000313" key="2">
    <source>
        <dbReference type="Proteomes" id="UP001302477"/>
    </source>
</evidence>